<dbReference type="PANTHER" id="PTHR30250">
    <property type="entry name" value="PST FAMILY PREDICTED COLANIC ACID TRANSPORTER"/>
    <property type="match status" value="1"/>
</dbReference>
<feature type="transmembrane region" description="Helical" evidence="6">
    <location>
        <begin position="188"/>
        <end position="209"/>
    </location>
</feature>
<dbReference type="GO" id="GO:0005886">
    <property type="term" value="C:plasma membrane"/>
    <property type="evidence" value="ECO:0007669"/>
    <property type="project" value="UniProtKB-SubCell"/>
</dbReference>
<evidence type="ECO:0000256" key="3">
    <source>
        <dbReference type="ARBA" id="ARBA00022692"/>
    </source>
</evidence>
<feature type="transmembrane region" description="Helical" evidence="6">
    <location>
        <begin position="441"/>
        <end position="461"/>
    </location>
</feature>
<sequence length="518" mass="58607">MADVSQGNKRIAKNTLLLYFRTLLIMAITLYTSRVVLNILGVENYGIYNVVGGVVAMFSVISGALSSSISRFLTFELGKENGEKLKRIFSTSINIQIGISFLILLIAEPIGIWFLNTHLNILPERMEAANWVLQCSLITFCINLISIPYNACIVAHEKMSAFAYISIFETVLKLLIVYLLALSSADKLITYAVLLVCVAVVIRITYSLYCNYHFIESRYHFIYDKSILKEMARFAGWNFFTNGAYIFNTQGVNILINLFFGVTLNAARGIAVQVDTAIIQFVNNFSTALNPQIIKNYAIGNKDEMFKLVCRGAKFSYYLLLLFSLPVLFETKYILMLWLKIVPEHTVVFLRLTIIGSMINVLGNTGYVACMATGTIKRYVLWITPIGCLAFPFTWIAFKLGFPAESSYIIFMVVYALVECVRLWLMKEMLDFPPLMFMKDIIMKVVIVTCIAMLCPFIVLFSMDSSFIRLVISVLVGLLSVVVSVYLCGLTKNEQLMISQKIKNKLKKIKVDLFFCCQ</sequence>
<feature type="transmembrane region" description="Helical" evidence="6">
    <location>
        <begin position="93"/>
        <end position="116"/>
    </location>
</feature>
<evidence type="ECO:0000256" key="6">
    <source>
        <dbReference type="SAM" id="Phobius"/>
    </source>
</evidence>
<feature type="transmembrane region" description="Helical" evidence="6">
    <location>
        <begin position="348"/>
        <end position="367"/>
    </location>
</feature>
<evidence type="ECO:0000256" key="4">
    <source>
        <dbReference type="ARBA" id="ARBA00022989"/>
    </source>
</evidence>
<dbReference type="EMBL" id="FOUM01000052">
    <property type="protein sequence ID" value="SFN91566.1"/>
    <property type="molecule type" value="Genomic_DNA"/>
</dbReference>
<gene>
    <name evidence="7" type="ORF">SAMN05216250_15213</name>
</gene>
<evidence type="ECO:0000313" key="7">
    <source>
        <dbReference type="EMBL" id="SFN91566.1"/>
    </source>
</evidence>
<keyword evidence="3 6" id="KW-0812">Transmembrane</keyword>
<keyword evidence="2" id="KW-1003">Cell membrane</keyword>
<feature type="transmembrane region" description="Helical" evidence="6">
    <location>
        <begin position="379"/>
        <end position="402"/>
    </location>
</feature>
<dbReference type="InterPro" id="IPR050833">
    <property type="entry name" value="Poly_Biosynth_Transport"/>
</dbReference>
<feature type="transmembrane region" description="Helical" evidence="6">
    <location>
        <begin position="18"/>
        <end position="40"/>
    </location>
</feature>
<evidence type="ECO:0000256" key="1">
    <source>
        <dbReference type="ARBA" id="ARBA00004651"/>
    </source>
</evidence>
<dbReference type="Proteomes" id="UP000183766">
    <property type="component" value="Unassembled WGS sequence"/>
</dbReference>
<feature type="transmembrane region" description="Helical" evidence="6">
    <location>
        <begin position="467"/>
        <end position="488"/>
    </location>
</feature>
<dbReference type="InterPro" id="IPR002797">
    <property type="entry name" value="Polysacc_synth"/>
</dbReference>
<reference evidence="7 8" key="1">
    <citation type="submission" date="2016-10" db="EMBL/GenBank/DDBJ databases">
        <authorList>
            <person name="de Groot N.N."/>
        </authorList>
    </citation>
    <scope>NUCLEOTIDE SEQUENCE [LARGE SCALE GENOMIC DNA]</scope>
    <source>
        <strain evidence="7 8">NLAE-zl-C202</strain>
    </source>
</reference>
<feature type="transmembrane region" description="Helical" evidence="6">
    <location>
        <begin position="128"/>
        <end position="149"/>
    </location>
</feature>
<evidence type="ECO:0000256" key="2">
    <source>
        <dbReference type="ARBA" id="ARBA00022475"/>
    </source>
</evidence>
<dbReference type="RefSeq" id="WP_074911271.1">
    <property type="nucleotide sequence ID" value="NZ_CP042282.1"/>
</dbReference>
<feature type="transmembrane region" description="Helical" evidence="6">
    <location>
        <begin position="408"/>
        <end position="425"/>
    </location>
</feature>
<keyword evidence="4 6" id="KW-1133">Transmembrane helix</keyword>
<name>A0A1I5CXG8_9BACE</name>
<accession>A0A1I5CXG8</accession>
<dbReference type="Pfam" id="PF01943">
    <property type="entry name" value="Polysacc_synt"/>
    <property type="match status" value="1"/>
</dbReference>
<organism evidence="7 8">
    <name type="scientific">Bacteroides xylanisolvens</name>
    <dbReference type="NCBI Taxonomy" id="371601"/>
    <lineage>
        <taxon>Bacteria</taxon>
        <taxon>Pseudomonadati</taxon>
        <taxon>Bacteroidota</taxon>
        <taxon>Bacteroidia</taxon>
        <taxon>Bacteroidales</taxon>
        <taxon>Bacteroidaceae</taxon>
        <taxon>Bacteroides</taxon>
    </lineage>
</organism>
<evidence type="ECO:0000256" key="5">
    <source>
        <dbReference type="ARBA" id="ARBA00023136"/>
    </source>
</evidence>
<comment type="subcellular location">
    <subcellularLocation>
        <location evidence="1">Cell membrane</location>
        <topology evidence="1">Multi-pass membrane protein</topology>
    </subcellularLocation>
</comment>
<feature type="transmembrane region" description="Helical" evidence="6">
    <location>
        <begin position="161"/>
        <end position="182"/>
    </location>
</feature>
<dbReference type="PANTHER" id="PTHR30250:SF26">
    <property type="entry name" value="PSMA PROTEIN"/>
    <property type="match status" value="1"/>
</dbReference>
<proteinExistence type="predicted"/>
<evidence type="ECO:0000313" key="8">
    <source>
        <dbReference type="Proteomes" id="UP000183766"/>
    </source>
</evidence>
<keyword evidence="5 6" id="KW-0472">Membrane</keyword>
<feature type="transmembrane region" description="Helical" evidence="6">
    <location>
        <begin position="46"/>
        <end position="73"/>
    </location>
</feature>
<feature type="transmembrane region" description="Helical" evidence="6">
    <location>
        <begin position="315"/>
        <end position="336"/>
    </location>
</feature>
<dbReference type="AlphaFoldDB" id="A0A1I5CXG8"/>
<protein>
    <submittedName>
        <fullName evidence="7">Membrane protein involved in the export of O-antigen and teichoic acid</fullName>
    </submittedName>
</protein>